<evidence type="ECO:0000313" key="1">
    <source>
        <dbReference type="EMBL" id="MDQ0178468.1"/>
    </source>
</evidence>
<accession>A0ABT9WYV2</accession>
<proteinExistence type="predicted"/>
<reference evidence="1 2" key="1">
    <citation type="submission" date="2023-07" db="EMBL/GenBank/DDBJ databases">
        <title>Genomic Encyclopedia of Type Strains, Phase IV (KMG-IV): sequencing the most valuable type-strain genomes for metagenomic binning, comparative biology and taxonomic classification.</title>
        <authorList>
            <person name="Goeker M."/>
        </authorList>
    </citation>
    <scope>NUCLEOTIDE SEQUENCE [LARGE SCALE GENOMIC DNA]</scope>
    <source>
        <strain evidence="1 2">DSM 23837</strain>
    </source>
</reference>
<protein>
    <submittedName>
        <fullName evidence="1">Uncharacterized protein</fullName>
    </submittedName>
</protein>
<evidence type="ECO:0000313" key="2">
    <source>
        <dbReference type="Proteomes" id="UP001223586"/>
    </source>
</evidence>
<comment type="caution">
    <text evidence="1">The sequence shown here is derived from an EMBL/GenBank/DDBJ whole genome shotgun (WGS) entry which is preliminary data.</text>
</comment>
<dbReference type="Proteomes" id="UP001223586">
    <property type="component" value="Unassembled WGS sequence"/>
</dbReference>
<gene>
    <name evidence="1" type="ORF">J2S08_004375</name>
</gene>
<dbReference type="RefSeq" id="WP_307233323.1">
    <property type="nucleotide sequence ID" value="NZ_JAUSTT010000046.1"/>
</dbReference>
<keyword evidence="2" id="KW-1185">Reference proteome</keyword>
<sequence length="57" mass="6237">MFGKRKYMVSGNNSTGKYIEKELWAGSAREALESAQKWKDGNTYTVARKKGCGCGGS</sequence>
<dbReference type="EMBL" id="JAUSTT010000046">
    <property type="protein sequence ID" value="MDQ0178468.1"/>
    <property type="molecule type" value="Genomic_DNA"/>
</dbReference>
<name>A0ABT9WYV2_9BACI</name>
<organism evidence="1 2">
    <name type="scientific">Bacillus chungangensis</name>
    <dbReference type="NCBI Taxonomy" id="587633"/>
    <lineage>
        <taxon>Bacteria</taxon>
        <taxon>Bacillati</taxon>
        <taxon>Bacillota</taxon>
        <taxon>Bacilli</taxon>
        <taxon>Bacillales</taxon>
        <taxon>Bacillaceae</taxon>
        <taxon>Bacillus</taxon>
    </lineage>
</organism>